<sequence length="194" mass="22019">MMFNEKKSQKDIQNMSFTTTMASPINKSQMFVLPNPDEMVRSRRGIKSNKYRNIKAVELVLITITLLALLSGKNPTEDTYQDLMSYVFVGFTIAYPLLSLIFQINVNNLRAQVLGVNMIITIHLSFMAYYILKSWWQINDLVEAADSQLLEPGLYFEIQYYLSTKFFAGITIATNAGVFASETLMLLLEISGAI</sequence>
<dbReference type="Proteomes" id="UP000192223">
    <property type="component" value="Unplaced"/>
</dbReference>
<dbReference type="InParanoid" id="A0A1W4WE39"/>
<dbReference type="RefSeq" id="XP_018322231.1">
    <property type="nucleotide sequence ID" value="XM_018466729.2"/>
</dbReference>
<feature type="transmembrane region" description="Helical" evidence="1">
    <location>
        <begin position="83"/>
        <end position="102"/>
    </location>
</feature>
<keyword evidence="1" id="KW-1133">Transmembrane helix</keyword>
<keyword evidence="1" id="KW-0812">Transmembrane</keyword>
<evidence type="ECO:0000313" key="2">
    <source>
        <dbReference type="Proteomes" id="UP000192223"/>
    </source>
</evidence>
<feature type="transmembrane region" description="Helical" evidence="1">
    <location>
        <begin position="114"/>
        <end position="132"/>
    </location>
</feature>
<gene>
    <name evidence="3" type="primary">LOC108734953</name>
</gene>
<proteinExistence type="predicted"/>
<name>A0A1W4WE39_AGRPL</name>
<dbReference type="AlphaFoldDB" id="A0A1W4WE39"/>
<dbReference type="GeneID" id="108734953"/>
<keyword evidence="2" id="KW-1185">Reference proteome</keyword>
<feature type="transmembrane region" description="Helical" evidence="1">
    <location>
        <begin position="53"/>
        <end position="71"/>
    </location>
</feature>
<feature type="transmembrane region" description="Helical" evidence="1">
    <location>
        <begin position="166"/>
        <end position="188"/>
    </location>
</feature>
<evidence type="ECO:0000256" key="1">
    <source>
        <dbReference type="SAM" id="Phobius"/>
    </source>
</evidence>
<organism evidence="2 3">
    <name type="scientific">Agrilus planipennis</name>
    <name type="common">Emerald ash borer</name>
    <name type="synonym">Agrilus marcopoli</name>
    <dbReference type="NCBI Taxonomy" id="224129"/>
    <lineage>
        <taxon>Eukaryota</taxon>
        <taxon>Metazoa</taxon>
        <taxon>Ecdysozoa</taxon>
        <taxon>Arthropoda</taxon>
        <taxon>Hexapoda</taxon>
        <taxon>Insecta</taxon>
        <taxon>Pterygota</taxon>
        <taxon>Neoptera</taxon>
        <taxon>Endopterygota</taxon>
        <taxon>Coleoptera</taxon>
        <taxon>Polyphaga</taxon>
        <taxon>Elateriformia</taxon>
        <taxon>Buprestoidea</taxon>
        <taxon>Buprestidae</taxon>
        <taxon>Agrilinae</taxon>
        <taxon>Agrilus</taxon>
    </lineage>
</organism>
<accession>A0A1W4WE39</accession>
<dbReference type="OrthoDB" id="6734789at2759"/>
<protein>
    <submittedName>
        <fullName evidence="3">Uncharacterized protein LOC108734953</fullName>
    </submittedName>
</protein>
<dbReference type="KEGG" id="apln:108734953"/>
<evidence type="ECO:0000313" key="3">
    <source>
        <dbReference type="RefSeq" id="XP_018322231.1"/>
    </source>
</evidence>
<keyword evidence="1" id="KW-0472">Membrane</keyword>
<reference evidence="3" key="1">
    <citation type="submission" date="2025-08" db="UniProtKB">
        <authorList>
            <consortium name="RefSeq"/>
        </authorList>
    </citation>
    <scope>IDENTIFICATION</scope>
    <source>
        <tissue evidence="3">Entire body</tissue>
    </source>
</reference>